<evidence type="ECO:0000256" key="1">
    <source>
        <dbReference type="ARBA" id="ARBA00004442"/>
    </source>
</evidence>
<dbReference type="Proteomes" id="UP001595851">
    <property type="component" value="Unassembled WGS sequence"/>
</dbReference>
<dbReference type="Pfam" id="PF00691">
    <property type="entry name" value="OmpA"/>
    <property type="match status" value="1"/>
</dbReference>
<accession>A0ABV8G0F0</accession>
<evidence type="ECO:0000256" key="3">
    <source>
        <dbReference type="ARBA" id="ARBA00023237"/>
    </source>
</evidence>
<organism evidence="8 9">
    <name type="scientific">Nonomuraea purpurea</name>
    <dbReference type="NCBI Taxonomy" id="1849276"/>
    <lineage>
        <taxon>Bacteria</taxon>
        <taxon>Bacillati</taxon>
        <taxon>Actinomycetota</taxon>
        <taxon>Actinomycetes</taxon>
        <taxon>Streptosporangiales</taxon>
        <taxon>Streptosporangiaceae</taxon>
        <taxon>Nonomuraea</taxon>
    </lineage>
</organism>
<gene>
    <name evidence="8" type="ORF">ACFOY2_04480</name>
</gene>
<keyword evidence="9" id="KW-1185">Reference proteome</keyword>
<protein>
    <submittedName>
        <fullName evidence="8">OmpA family protein</fullName>
    </submittedName>
</protein>
<evidence type="ECO:0000256" key="6">
    <source>
        <dbReference type="SAM" id="SignalP"/>
    </source>
</evidence>
<feature type="signal peptide" evidence="6">
    <location>
        <begin position="1"/>
        <end position="20"/>
    </location>
</feature>
<dbReference type="InterPro" id="IPR050330">
    <property type="entry name" value="Bact_OuterMem_StrucFunc"/>
</dbReference>
<dbReference type="PANTHER" id="PTHR30329:SF21">
    <property type="entry name" value="LIPOPROTEIN YIAD-RELATED"/>
    <property type="match status" value="1"/>
</dbReference>
<feature type="domain" description="OmpA-like" evidence="7">
    <location>
        <begin position="71"/>
        <end position="192"/>
    </location>
</feature>
<keyword evidence="3" id="KW-0998">Cell outer membrane</keyword>
<evidence type="ECO:0000256" key="2">
    <source>
        <dbReference type="ARBA" id="ARBA00023136"/>
    </source>
</evidence>
<feature type="chain" id="PRO_5046556188" evidence="6">
    <location>
        <begin position="21"/>
        <end position="192"/>
    </location>
</feature>
<name>A0ABV8G0F0_9ACTN</name>
<dbReference type="InterPro" id="IPR006665">
    <property type="entry name" value="OmpA-like"/>
</dbReference>
<dbReference type="InterPro" id="IPR036737">
    <property type="entry name" value="OmpA-like_sf"/>
</dbReference>
<feature type="region of interest" description="Disordered" evidence="5">
    <location>
        <begin position="156"/>
        <end position="192"/>
    </location>
</feature>
<comment type="caution">
    <text evidence="8">The sequence shown here is derived from an EMBL/GenBank/DDBJ whole genome shotgun (WGS) entry which is preliminary data.</text>
</comment>
<evidence type="ECO:0000256" key="4">
    <source>
        <dbReference type="PROSITE-ProRule" id="PRU00473"/>
    </source>
</evidence>
<dbReference type="PRINTS" id="PR01021">
    <property type="entry name" value="OMPADOMAIN"/>
</dbReference>
<dbReference type="PANTHER" id="PTHR30329">
    <property type="entry name" value="STATOR ELEMENT OF FLAGELLAR MOTOR COMPLEX"/>
    <property type="match status" value="1"/>
</dbReference>
<dbReference type="SUPFAM" id="SSF103088">
    <property type="entry name" value="OmpA-like"/>
    <property type="match status" value="1"/>
</dbReference>
<evidence type="ECO:0000313" key="9">
    <source>
        <dbReference type="Proteomes" id="UP001595851"/>
    </source>
</evidence>
<reference evidence="9" key="1">
    <citation type="journal article" date="2019" name="Int. J. Syst. Evol. Microbiol.">
        <title>The Global Catalogue of Microorganisms (GCM) 10K type strain sequencing project: providing services to taxonomists for standard genome sequencing and annotation.</title>
        <authorList>
            <consortium name="The Broad Institute Genomics Platform"/>
            <consortium name="The Broad Institute Genome Sequencing Center for Infectious Disease"/>
            <person name="Wu L."/>
            <person name="Ma J."/>
        </authorList>
    </citation>
    <scope>NUCLEOTIDE SEQUENCE [LARGE SCALE GENOMIC DNA]</scope>
    <source>
        <strain evidence="9">TBRC 1276</strain>
    </source>
</reference>
<dbReference type="CDD" id="cd07185">
    <property type="entry name" value="OmpA_C-like"/>
    <property type="match status" value="1"/>
</dbReference>
<dbReference type="RefSeq" id="WP_379526619.1">
    <property type="nucleotide sequence ID" value="NZ_JBHSBI010000002.1"/>
</dbReference>
<sequence length="192" mass="20000">MLRSASALAVLFALLTPAPEAPIQVPVKAGAPVTAPVLDIGGKVLDANGKVLDIGERVANLDESVTNETTGTQRTITVAADVLFTFDKATLTGKAKSRLEEAATLLKSEARGKPVKIDGYTDAKGSDSYNLELSRRRAQAVRDALAGLVPGTDFTVAGHGEADPVAPNALPDGGDNPKGRAKNRRVEIGFSR</sequence>
<comment type="subcellular location">
    <subcellularLocation>
        <location evidence="1">Cell outer membrane</location>
    </subcellularLocation>
</comment>
<evidence type="ECO:0000256" key="5">
    <source>
        <dbReference type="SAM" id="MobiDB-lite"/>
    </source>
</evidence>
<dbReference type="InterPro" id="IPR006664">
    <property type="entry name" value="OMP_bac"/>
</dbReference>
<dbReference type="EMBL" id="JBHSBI010000002">
    <property type="protein sequence ID" value="MFC4006465.1"/>
    <property type="molecule type" value="Genomic_DNA"/>
</dbReference>
<evidence type="ECO:0000259" key="7">
    <source>
        <dbReference type="PROSITE" id="PS51123"/>
    </source>
</evidence>
<keyword evidence="2 4" id="KW-0472">Membrane</keyword>
<evidence type="ECO:0000313" key="8">
    <source>
        <dbReference type="EMBL" id="MFC4006465.1"/>
    </source>
</evidence>
<keyword evidence="6" id="KW-0732">Signal</keyword>
<dbReference type="PROSITE" id="PS51123">
    <property type="entry name" value="OMPA_2"/>
    <property type="match status" value="1"/>
</dbReference>
<proteinExistence type="predicted"/>
<dbReference type="Gene3D" id="3.30.1330.60">
    <property type="entry name" value="OmpA-like domain"/>
    <property type="match status" value="1"/>
</dbReference>